<dbReference type="AlphaFoldDB" id="A0A1E7L3Z6"/>
<keyword evidence="1" id="KW-1133">Transmembrane helix</keyword>
<comment type="caution">
    <text evidence="2">The sequence shown here is derived from an EMBL/GenBank/DDBJ whole genome shotgun (WGS) entry which is preliminary data.</text>
</comment>
<gene>
    <name evidence="2" type="ORF">AN218_15590</name>
</gene>
<feature type="transmembrane region" description="Helical" evidence="1">
    <location>
        <begin position="317"/>
        <end position="337"/>
    </location>
</feature>
<dbReference type="GO" id="GO:0006629">
    <property type="term" value="P:lipid metabolic process"/>
    <property type="evidence" value="ECO:0007669"/>
    <property type="project" value="InterPro"/>
</dbReference>
<proteinExistence type="predicted"/>
<dbReference type="Pfam" id="PF26146">
    <property type="entry name" value="PI-PLC_X"/>
    <property type="match status" value="1"/>
</dbReference>
<feature type="non-terminal residue" evidence="2">
    <location>
        <position position="728"/>
    </location>
</feature>
<sequence>MVWRGAWWVGPVRVLSCVVAVACVVSLVGAATVRGTVLQRGYYQHVLDEERVYDRLYDEVLVDPGSRPVTRSLLSRLPVPEAVVTANVKTVLPPATVRQLTDEQVAALVGYFRGDTDKLGVSVDVRPVVANVGELAQVYLGDLASGRGASPEADVAAALKRVDRALEQVAAGRRPADLPKVELGDSAVRKVSSALLSRVPSGKRESLRPQVEGALASGDTGTALAAVGPYLPGSRAGSGAEKSRRDLLRMAGGGRWNVVRDVRGAGFDTGGVEAARDWTQWSQGPLQAAAVGVGLLAVGFLWVSGPPARRTRKLRTIGWILAAGGALSAAAFWLVWWRAGDVVWHAPGGWPSSLAALVEDVQRTALSRAVDAGLTAAAVPFAAGALLVAGAYARLRFPAVRRAVSGLARRKRARAVGAVAAAVTASLVLGVVFAPAAAGGLERRYCNGSAELCDLRYDQAAYVATHNSMSSTSDRFISPLQDGDIRTQLDDGARALLIDTHTWERSDQVAERLKVSDFAPGMRKKVAGFIDRSGPARPGLWLCHAVCRGGALPLVGTLREIRSWMDQHPGEVVTLIVQSGISGEQTAAAFRKAGLEDLLFTPDRDPGAPWPELGEMVEENKRLVVFSEGSGGPASWFRGFYRYGMETPYDVRDPGEMSCGPYRGGTGKRLFLLNHFVTNAGGSRLDAGRVNAKGFVVDRARRCGVQRGRPVNFIAVDYANLGDVAGAV</sequence>
<dbReference type="SUPFAM" id="SSF51695">
    <property type="entry name" value="PLC-like phosphodiesterases"/>
    <property type="match status" value="1"/>
</dbReference>
<feature type="transmembrane region" description="Helical" evidence="1">
    <location>
        <begin position="286"/>
        <end position="305"/>
    </location>
</feature>
<reference evidence="2 3" key="1">
    <citation type="journal article" date="2016" name="Front. Microbiol.">
        <title>Comparative Genomics Analysis of Streptomyces Species Reveals Their Adaptation to the Marine Environment and Their Diversity at the Genomic Level.</title>
        <authorList>
            <person name="Tian X."/>
            <person name="Zhang Z."/>
            <person name="Yang T."/>
            <person name="Chen M."/>
            <person name="Li J."/>
            <person name="Chen F."/>
            <person name="Yang J."/>
            <person name="Li W."/>
            <person name="Zhang B."/>
            <person name="Zhang Z."/>
            <person name="Wu J."/>
            <person name="Zhang C."/>
            <person name="Long L."/>
            <person name="Xiao J."/>
        </authorList>
    </citation>
    <scope>NUCLEOTIDE SEQUENCE [LARGE SCALE GENOMIC DNA]</scope>
    <source>
        <strain evidence="2 3">SCSIO 10429</strain>
    </source>
</reference>
<feature type="transmembrane region" description="Helical" evidence="1">
    <location>
        <begin position="415"/>
        <end position="438"/>
    </location>
</feature>
<evidence type="ECO:0000256" key="1">
    <source>
        <dbReference type="SAM" id="Phobius"/>
    </source>
</evidence>
<dbReference type="GO" id="GO:0008081">
    <property type="term" value="F:phosphoric diester hydrolase activity"/>
    <property type="evidence" value="ECO:0007669"/>
    <property type="project" value="InterPro"/>
</dbReference>
<keyword evidence="1" id="KW-0472">Membrane</keyword>
<organism evidence="2 3">
    <name type="scientific">Streptomyces nanshensis</name>
    <dbReference type="NCBI Taxonomy" id="518642"/>
    <lineage>
        <taxon>Bacteria</taxon>
        <taxon>Bacillati</taxon>
        <taxon>Actinomycetota</taxon>
        <taxon>Actinomycetes</taxon>
        <taxon>Kitasatosporales</taxon>
        <taxon>Streptomycetaceae</taxon>
        <taxon>Streptomyces</taxon>
    </lineage>
</organism>
<dbReference type="PANTHER" id="PTHR13593:SF140">
    <property type="entry name" value="PLC-LIKE PHOSPHODIESTERASE"/>
    <property type="match status" value="1"/>
</dbReference>
<evidence type="ECO:0000313" key="3">
    <source>
        <dbReference type="Proteomes" id="UP000176005"/>
    </source>
</evidence>
<dbReference type="EMBL" id="LJGW01000263">
    <property type="protein sequence ID" value="OEV10868.1"/>
    <property type="molecule type" value="Genomic_DNA"/>
</dbReference>
<evidence type="ECO:0000313" key="2">
    <source>
        <dbReference type="EMBL" id="OEV10868.1"/>
    </source>
</evidence>
<dbReference type="InterPro" id="IPR017946">
    <property type="entry name" value="PLC-like_Pdiesterase_TIM-brl"/>
</dbReference>
<keyword evidence="1" id="KW-0812">Transmembrane</keyword>
<dbReference type="Gene3D" id="3.20.20.190">
    <property type="entry name" value="Phosphatidylinositol (PI) phosphodiesterase"/>
    <property type="match status" value="1"/>
</dbReference>
<dbReference type="InterPro" id="IPR051057">
    <property type="entry name" value="PI-PLC_domain"/>
</dbReference>
<dbReference type="PANTHER" id="PTHR13593">
    <property type="match status" value="1"/>
</dbReference>
<name>A0A1E7L3Z6_9ACTN</name>
<feature type="transmembrane region" description="Helical" evidence="1">
    <location>
        <begin position="372"/>
        <end position="395"/>
    </location>
</feature>
<dbReference type="Proteomes" id="UP000176005">
    <property type="component" value="Unassembled WGS sequence"/>
</dbReference>
<accession>A0A1E7L3Z6</accession>
<keyword evidence="3" id="KW-1185">Reference proteome</keyword>
<protein>
    <submittedName>
        <fullName evidence="2">Uncharacterized protein</fullName>
    </submittedName>
</protein>